<sequence length="916" mass="98054">MAAAPVLRGRQHERDRLDQALRHVRSGESAVLVLRGEAGVGKTTLLHYVESQAVRCRVARITGVESEIDLPFAALHQLCGPLLASADALPMPQQHALNVTFGHAAGAAPDKLVLGLAVLSLLADAASEQPLVCLIDDAQWLDVASRQVLGFVARRLLGESVLLLFAVREPNPDTLLAGLPALTVGGLEDADARALVIATTPGHFDDRILDRIVVETRGNPLALLELSRSSRAELLGGFALPSVGTDALQDRYEQRIRALPEPTQRLLLLAAADPTGDAALLWRAAQDLGLGPQTAAPAEKVQLVEIGRSVRFRHPLVRSAAYAAGGIEDRRAVHRALADALDAGNDRQRRAWHLAAAAAGPDDRLATELADVAQDAQSRGGIAAAAALLRRSAELTTDHRLGVERTLSAAEAYLDAGDFASALGLLARAEALSADDLQGARIDVIRGLTDRAARSGREAPATLLRAARRLQPLDSRFARLTFLDAWGAALVAGRLAYPGSDLATVSAAAREAPPAPGEITAADHLLDGLAALVTDGTATAHPLLREAVAGFLDNEVPPAQWLHCGVLVANAALSLWDYDRWEAANARHVELARAGGALAPLANALNVRRVIALWRGDVEHARELGMEESTVKQATGMRRASYGDLFLLAYQGHAAEALPLLTEAAAESTARGEGLGLYFTDRATALLHLGLGHYAEAAAAAVRAASGDLGPFTAQALPDLVEAAVRSGATMIAETALERLAAYTAGLDLEWATGLRARSQALVSDGEQAEQSYAEAVDRLGRTRLTFELARTRLLYGEWLRRERRRTDARRQLKQAFEEFAGMGADGFAERARHELLATGEKVRKRTAGTVDELTPQEEHIARMAKDGRTNTEIGAELYISARTVEWHLRKIFAKLGISSRKELRDAPIHLRSRTH</sequence>
<protein>
    <submittedName>
        <fullName evidence="4">AAA family ATPase</fullName>
    </submittedName>
</protein>
<dbReference type="InterPro" id="IPR000792">
    <property type="entry name" value="Tscrpt_reg_LuxR_C"/>
</dbReference>
<dbReference type="Pfam" id="PF00196">
    <property type="entry name" value="GerE"/>
    <property type="match status" value="1"/>
</dbReference>
<dbReference type="Proteomes" id="UP001596137">
    <property type="component" value="Unassembled WGS sequence"/>
</dbReference>
<proteinExistence type="predicted"/>
<organism evidence="4 5">
    <name type="scientific">Sphaerisporangium aureirubrum</name>
    <dbReference type="NCBI Taxonomy" id="1544736"/>
    <lineage>
        <taxon>Bacteria</taxon>
        <taxon>Bacillati</taxon>
        <taxon>Actinomycetota</taxon>
        <taxon>Actinomycetes</taxon>
        <taxon>Streptosporangiales</taxon>
        <taxon>Streptosporangiaceae</taxon>
        <taxon>Sphaerisporangium</taxon>
    </lineage>
</organism>
<dbReference type="InterPro" id="IPR016032">
    <property type="entry name" value="Sig_transdc_resp-reg_C-effctor"/>
</dbReference>
<dbReference type="CDD" id="cd06170">
    <property type="entry name" value="LuxR_C_like"/>
    <property type="match status" value="1"/>
</dbReference>
<dbReference type="InterPro" id="IPR041664">
    <property type="entry name" value="AAA_16"/>
</dbReference>
<gene>
    <name evidence="4" type="ORF">ACFP1K_22685</name>
</gene>
<reference evidence="5" key="1">
    <citation type="journal article" date="2019" name="Int. J. Syst. Evol. Microbiol.">
        <title>The Global Catalogue of Microorganisms (GCM) 10K type strain sequencing project: providing services to taxonomists for standard genome sequencing and annotation.</title>
        <authorList>
            <consortium name="The Broad Institute Genomics Platform"/>
            <consortium name="The Broad Institute Genome Sequencing Center for Infectious Disease"/>
            <person name="Wu L."/>
            <person name="Ma J."/>
        </authorList>
    </citation>
    <scope>NUCLEOTIDE SEQUENCE [LARGE SCALE GENOMIC DNA]</scope>
    <source>
        <strain evidence="5">JCM 30346</strain>
    </source>
</reference>
<dbReference type="SUPFAM" id="SSF52540">
    <property type="entry name" value="P-loop containing nucleoside triphosphate hydrolases"/>
    <property type="match status" value="1"/>
</dbReference>
<keyword evidence="2" id="KW-0067">ATP-binding</keyword>
<dbReference type="Pfam" id="PF13191">
    <property type="entry name" value="AAA_16"/>
    <property type="match status" value="1"/>
</dbReference>
<dbReference type="Gene3D" id="1.10.10.10">
    <property type="entry name" value="Winged helix-like DNA-binding domain superfamily/Winged helix DNA-binding domain"/>
    <property type="match status" value="1"/>
</dbReference>
<evidence type="ECO:0000256" key="1">
    <source>
        <dbReference type="ARBA" id="ARBA00022741"/>
    </source>
</evidence>
<comment type="caution">
    <text evidence="4">The sequence shown here is derived from an EMBL/GenBank/DDBJ whole genome shotgun (WGS) entry which is preliminary data.</text>
</comment>
<dbReference type="InterPro" id="IPR036388">
    <property type="entry name" value="WH-like_DNA-bd_sf"/>
</dbReference>
<dbReference type="PRINTS" id="PR00038">
    <property type="entry name" value="HTHLUXR"/>
</dbReference>
<keyword evidence="5" id="KW-1185">Reference proteome</keyword>
<dbReference type="PANTHER" id="PTHR16305:SF35">
    <property type="entry name" value="TRANSCRIPTIONAL ACTIVATOR DOMAIN"/>
    <property type="match status" value="1"/>
</dbReference>
<dbReference type="RefSeq" id="WP_380756572.1">
    <property type="nucleotide sequence ID" value="NZ_JBHSRF010000036.1"/>
</dbReference>
<dbReference type="PROSITE" id="PS50043">
    <property type="entry name" value="HTH_LUXR_2"/>
    <property type="match status" value="1"/>
</dbReference>
<dbReference type="EMBL" id="JBHSRF010000036">
    <property type="protein sequence ID" value="MFC6083991.1"/>
    <property type="molecule type" value="Genomic_DNA"/>
</dbReference>
<evidence type="ECO:0000313" key="4">
    <source>
        <dbReference type="EMBL" id="MFC6083991.1"/>
    </source>
</evidence>
<evidence type="ECO:0000256" key="2">
    <source>
        <dbReference type="ARBA" id="ARBA00022840"/>
    </source>
</evidence>
<dbReference type="InterPro" id="IPR027417">
    <property type="entry name" value="P-loop_NTPase"/>
</dbReference>
<dbReference type="PANTHER" id="PTHR16305">
    <property type="entry name" value="TESTICULAR SOLUBLE ADENYLYL CYCLASE"/>
    <property type="match status" value="1"/>
</dbReference>
<dbReference type="SUPFAM" id="SSF46894">
    <property type="entry name" value="C-terminal effector domain of the bipartite response regulators"/>
    <property type="match status" value="1"/>
</dbReference>
<dbReference type="Gene3D" id="3.40.50.300">
    <property type="entry name" value="P-loop containing nucleotide triphosphate hydrolases"/>
    <property type="match status" value="1"/>
</dbReference>
<keyword evidence="1" id="KW-0547">Nucleotide-binding</keyword>
<evidence type="ECO:0000313" key="5">
    <source>
        <dbReference type="Proteomes" id="UP001596137"/>
    </source>
</evidence>
<accession>A0ABW1NLR9</accession>
<name>A0ABW1NLR9_9ACTN</name>
<evidence type="ECO:0000259" key="3">
    <source>
        <dbReference type="PROSITE" id="PS50043"/>
    </source>
</evidence>
<dbReference type="SMART" id="SM00421">
    <property type="entry name" value="HTH_LUXR"/>
    <property type="match status" value="1"/>
</dbReference>
<feature type="domain" description="HTH luxR-type" evidence="3">
    <location>
        <begin position="847"/>
        <end position="912"/>
    </location>
</feature>